<dbReference type="Proteomes" id="UP000253744">
    <property type="component" value="Plasmid pDrdI"/>
</dbReference>
<dbReference type="SUPFAM" id="SSF56747">
    <property type="entry name" value="Prim-pol domain"/>
    <property type="match status" value="1"/>
</dbReference>
<dbReference type="SMART" id="SM00943">
    <property type="entry name" value="Prim-Pol"/>
    <property type="match status" value="1"/>
</dbReference>
<dbReference type="RefSeq" id="WP_114673329.1">
    <property type="nucleotide sequence ID" value="NZ_CP031163.1"/>
</dbReference>
<evidence type="ECO:0000313" key="4">
    <source>
        <dbReference type="Proteomes" id="UP000253744"/>
    </source>
</evidence>
<evidence type="ECO:0000259" key="2">
    <source>
        <dbReference type="SMART" id="SM00943"/>
    </source>
</evidence>
<dbReference type="InterPro" id="IPR015330">
    <property type="entry name" value="DNA_primase/pol_bifunc_N"/>
</dbReference>
<dbReference type="Gene3D" id="3.30.720.160">
    <property type="entry name" value="Bifunctional DNA primase/polymerase, N-terminal"/>
    <property type="match status" value="1"/>
</dbReference>
<gene>
    <name evidence="3" type="ORF">DVJ83_16095</name>
</gene>
<geneLocation type="plasmid" evidence="4">
    <name>pdrdi</name>
</geneLocation>
<protein>
    <submittedName>
        <fullName evidence="3">DNA primase</fullName>
    </submittedName>
</protein>
<proteinExistence type="predicted"/>
<keyword evidence="3" id="KW-0614">Plasmid</keyword>
<dbReference type="AlphaFoldDB" id="A0A345ILV1"/>
<dbReference type="EMBL" id="CP031163">
    <property type="protein sequence ID" value="AXH00674.1"/>
    <property type="molecule type" value="Genomic_DNA"/>
</dbReference>
<accession>A0A345ILV1</accession>
<evidence type="ECO:0000313" key="3">
    <source>
        <dbReference type="EMBL" id="AXH00674.1"/>
    </source>
</evidence>
<organism evidence="3 4">
    <name type="scientific">Deinococcus wulumuqiensis</name>
    <dbReference type="NCBI Taxonomy" id="980427"/>
    <lineage>
        <taxon>Bacteria</taxon>
        <taxon>Thermotogati</taxon>
        <taxon>Deinococcota</taxon>
        <taxon>Deinococci</taxon>
        <taxon>Deinococcales</taxon>
        <taxon>Deinococcaceae</taxon>
        <taxon>Deinococcus</taxon>
    </lineage>
</organism>
<evidence type="ECO:0000256" key="1">
    <source>
        <dbReference type="SAM" id="MobiDB-lite"/>
    </source>
</evidence>
<reference evidence="3 4" key="1">
    <citation type="submission" date="2018-07" db="EMBL/GenBank/DDBJ databases">
        <title>Complete Genome and Methylome Analysis of Deinococcus wulumuqiensis NEB 479.</title>
        <authorList>
            <person name="Fomenkov A."/>
            <person name="Luyten Y."/>
            <person name="Vincze T."/>
            <person name="Anton B.P."/>
            <person name="Clark T."/>
            <person name="Roberts R.J."/>
            <person name="Morgan R.D."/>
        </authorList>
    </citation>
    <scope>NUCLEOTIDE SEQUENCE [LARGE SCALE GENOMIC DNA]</scope>
    <source>
        <strain evidence="3 4">NEB 479</strain>
        <plasmid evidence="4">Plasmid pdrdi</plasmid>
    </source>
</reference>
<feature type="region of interest" description="Disordered" evidence="1">
    <location>
        <begin position="290"/>
        <end position="309"/>
    </location>
</feature>
<dbReference type="Pfam" id="PF09250">
    <property type="entry name" value="Prim-Pol"/>
    <property type="match status" value="1"/>
</dbReference>
<dbReference type="KEGG" id="dwu:DVJ83_16095"/>
<dbReference type="CDD" id="cd04859">
    <property type="entry name" value="Prim_Pol"/>
    <property type="match status" value="1"/>
</dbReference>
<feature type="domain" description="DNA primase/polymerase bifunctional N-terminal" evidence="2">
    <location>
        <begin position="8"/>
        <end position="184"/>
    </location>
</feature>
<name>A0A345ILV1_9DEIO</name>
<sequence length="393" mass="43639">MKALLEYGTEYLNRGWSILPVFATGDEYDKNPHTVLLIATGYSRRDEEDKLRGIWKPLQEKAPTPEQVRRWLTGPEVRRGVGIALVTGQVSGRIVMDFDGEEGRAFARELGVCPHVRTGGGYHLHLKAPPFPVRNMVGKATKGAPDCVDIRGDGGNAVLPPTRTRKGEYVWLRDPDDIDPIESLSTELREALGLVPPVVRPVMGSAGPLPEGKNRVNAQRILDWALELYHGGAGGRNDVGNRLAWTLFNNGYDMREVRQIGERYVEQVGHLQFPAYTLDEFYATARSAEKAPRGRPWGQKKISSSPPPRTAAQALEDIYAQLSPEEQQRGAALLAYTWASEGRPVEQTVTYLRLVGHQQAAQTVRSSYVAYEQGRKPEGTLEGFLAARRVKYG</sequence>